<sequence>LAPGVTIDEADYRLLALDAAMKYKGIFLQVEYYQRWLDNFVADGLLPVQEIKDNGFYVQGSFFPVKQKLEVYAVTSQIYGDDDAGFGDSSEYGVGMNWYPYPTRNHRLNVQLLDVNKSPVSSTFGYYTGGQDGWTLASSFSVFF</sequence>
<gene>
    <name evidence="1" type="ORF">LDC_2159</name>
</gene>
<dbReference type="SUPFAM" id="SSF56935">
    <property type="entry name" value="Porins"/>
    <property type="match status" value="1"/>
</dbReference>
<protein>
    <submittedName>
        <fullName evidence="1">Uncharacterized protein</fullName>
    </submittedName>
</protein>
<dbReference type="InterPro" id="IPR010870">
    <property type="entry name" value="Porin_O/P"/>
</dbReference>
<organism evidence="1">
    <name type="scientific">sediment metagenome</name>
    <dbReference type="NCBI Taxonomy" id="749907"/>
    <lineage>
        <taxon>unclassified sequences</taxon>
        <taxon>metagenomes</taxon>
        <taxon>ecological metagenomes</taxon>
    </lineage>
</organism>
<dbReference type="InterPro" id="IPR023614">
    <property type="entry name" value="Porin_dom_sf"/>
</dbReference>
<dbReference type="Gene3D" id="2.40.160.10">
    <property type="entry name" value="Porin"/>
    <property type="match status" value="1"/>
</dbReference>
<dbReference type="EMBL" id="ADZX01000641">
    <property type="protein sequence ID" value="EFK95825.1"/>
    <property type="molecule type" value="Genomic_DNA"/>
</dbReference>
<reference evidence="1" key="1">
    <citation type="submission" date="2010-07" db="EMBL/GenBank/DDBJ databases">
        <authorList>
            <consortium name="CONSOLIDER consortium CSD2007-00005"/>
            <person name="Guazzaroni M.-E."/>
            <person name="Richter M."/>
            <person name="Garcia-Salamanca A."/>
            <person name="Yarza P."/>
            <person name="Ferrer M."/>
        </authorList>
    </citation>
    <scope>NUCLEOTIDE SEQUENCE</scope>
</reference>
<accession>D9PKU0</accession>
<proteinExistence type="predicted"/>
<reference evidence="1" key="2">
    <citation type="journal article" date="2011" name="Microb. Ecol.">
        <title>Taxonomic and Functional Metagenomic Profiling of the Microbial Community in the Anoxic Sediment of a Sub-saline Shallow Lake (Laguna de Carrizo, Central Spain).</title>
        <authorList>
            <person name="Ferrer M."/>
            <person name="Guazzaroni M.E."/>
            <person name="Richter M."/>
            <person name="Garcia-Salamanca A."/>
            <person name="Yarza P."/>
            <person name="Suarez-Suarez A."/>
            <person name="Solano J."/>
            <person name="Alcaide M."/>
            <person name="van Dillewijn P."/>
            <person name="Molina-Henares M.A."/>
            <person name="Lopez-Cortes N."/>
            <person name="Al-Ramahi Y."/>
            <person name="Guerrero C."/>
            <person name="Acosta A."/>
            <person name="de Eugenio L.I."/>
            <person name="Martinez V."/>
            <person name="Marques S."/>
            <person name="Rojo F."/>
            <person name="Santero E."/>
            <person name="Genilloud O."/>
            <person name="Perez-Perez J."/>
            <person name="Rossello-Mora R."/>
            <person name="Ramos J.L."/>
        </authorList>
    </citation>
    <scope>NUCLEOTIDE SEQUENCE</scope>
</reference>
<feature type="non-terminal residue" evidence="1">
    <location>
        <position position="1"/>
    </location>
</feature>
<evidence type="ECO:0000313" key="1">
    <source>
        <dbReference type="EMBL" id="EFK95825.1"/>
    </source>
</evidence>
<comment type="caution">
    <text evidence="1">The sequence shown here is derived from an EMBL/GenBank/DDBJ whole genome shotgun (WGS) entry which is preliminary data.</text>
</comment>
<name>D9PKU0_9ZZZZ</name>
<dbReference type="AlphaFoldDB" id="D9PKU0"/>
<dbReference type="Pfam" id="PF07396">
    <property type="entry name" value="Porin_O_P"/>
    <property type="match status" value="1"/>
</dbReference>